<protein>
    <submittedName>
        <fullName evidence="2">ANK_REP_REGION domain-containing protein</fullName>
    </submittedName>
</protein>
<reference evidence="2" key="1">
    <citation type="submission" date="2016-11" db="UniProtKB">
        <authorList>
            <consortium name="WormBaseParasite"/>
        </authorList>
    </citation>
    <scope>IDENTIFICATION</scope>
</reference>
<organism evidence="1 2">
    <name type="scientific">Macrostomum lignano</name>
    <dbReference type="NCBI Taxonomy" id="282301"/>
    <lineage>
        <taxon>Eukaryota</taxon>
        <taxon>Metazoa</taxon>
        <taxon>Spiralia</taxon>
        <taxon>Lophotrochozoa</taxon>
        <taxon>Platyhelminthes</taxon>
        <taxon>Rhabditophora</taxon>
        <taxon>Macrostomorpha</taxon>
        <taxon>Macrostomida</taxon>
        <taxon>Macrostomidae</taxon>
        <taxon>Macrostomum</taxon>
    </lineage>
</organism>
<dbReference type="AlphaFoldDB" id="A0A1I8FHX6"/>
<keyword evidence="1" id="KW-1185">Reference proteome</keyword>
<name>A0A1I8FHX6_9PLAT</name>
<evidence type="ECO:0000313" key="2">
    <source>
        <dbReference type="WBParaSite" id="maker-unitig_35654-snap-gene-0.1-mRNA-1"/>
    </source>
</evidence>
<sequence>AATPPGSTRRQQVHRVLATSLVRDPTARRRGLATWRPPAARRDHLRVLALTPVRRQVAAEQASAAPLTEARGLAAAGRPEHLLHLAAMRPSRDQLISLAKKGDSTGLKIWRRQRQLRLAGRRGAGRC</sequence>
<dbReference type="Proteomes" id="UP000095280">
    <property type="component" value="Unplaced"/>
</dbReference>
<dbReference type="WBParaSite" id="maker-unitig_35654-snap-gene-0.1-mRNA-1">
    <property type="protein sequence ID" value="maker-unitig_35654-snap-gene-0.1-mRNA-1"/>
    <property type="gene ID" value="maker-unitig_35654-snap-gene-0.1"/>
</dbReference>
<accession>A0A1I8FHX6</accession>
<evidence type="ECO:0000313" key="1">
    <source>
        <dbReference type="Proteomes" id="UP000095280"/>
    </source>
</evidence>
<proteinExistence type="predicted"/>